<evidence type="ECO:0000259" key="3">
    <source>
        <dbReference type="Pfam" id="PF02230"/>
    </source>
</evidence>
<evidence type="ECO:0000256" key="2">
    <source>
        <dbReference type="ARBA" id="ARBA00022801"/>
    </source>
</evidence>
<evidence type="ECO:0000313" key="4">
    <source>
        <dbReference type="EMBL" id="ADU91344.1"/>
    </source>
</evidence>
<gene>
    <name evidence="4" type="ordered locus">TEQUI_0400</name>
</gene>
<reference evidence="4 5" key="1">
    <citation type="journal article" date="2011" name="J. Bacteriol.">
        <title>Genome sequence of Taylorella equigenitalis MCE9, the causative agent of contagious equine metritis.</title>
        <authorList>
            <person name="Hebert L."/>
            <person name="Moumen B."/>
            <person name="Duquesne F."/>
            <person name="Breuil M.F."/>
            <person name="Laugier C."/>
            <person name="Batto J.M."/>
            <person name="Renault P."/>
            <person name="Petry S."/>
        </authorList>
    </citation>
    <scope>NUCLEOTIDE SEQUENCE [LARGE SCALE GENOMIC DNA]</scope>
    <source>
        <strain evidence="4 5">MCE9</strain>
    </source>
</reference>
<dbReference type="PANTHER" id="PTHR10655">
    <property type="entry name" value="LYSOPHOSPHOLIPASE-RELATED"/>
    <property type="match status" value="1"/>
</dbReference>
<feature type="domain" description="Phospholipase/carboxylesterase/thioesterase" evidence="3">
    <location>
        <begin position="9"/>
        <end position="216"/>
    </location>
</feature>
<organism evidence="4 5">
    <name type="scientific">Taylorella equigenitalis (strain MCE9)</name>
    <dbReference type="NCBI Taxonomy" id="937774"/>
    <lineage>
        <taxon>Bacteria</taxon>
        <taxon>Pseudomonadati</taxon>
        <taxon>Pseudomonadota</taxon>
        <taxon>Betaproteobacteria</taxon>
        <taxon>Burkholderiales</taxon>
        <taxon>Alcaligenaceae</taxon>
        <taxon>Taylorella</taxon>
    </lineage>
</organism>
<keyword evidence="2" id="KW-0378">Hydrolase</keyword>
<dbReference type="Pfam" id="PF02230">
    <property type="entry name" value="Abhydrolase_2"/>
    <property type="match status" value="1"/>
</dbReference>
<dbReference type="Proteomes" id="UP000007472">
    <property type="component" value="Chromosome"/>
</dbReference>
<sequence>MNDIIEINPKGLVEYSVIWMHGLGADATDFVPIIPQLNIPEEHGVKFIFPNAPIMPVTINGGYEMPAWYDITSMDRMGAGADREGIEKSQGIINSLIEKEIEAGVPSENIFLAGFSQGCVIAIHTALRYPTKLAGVIGLSGYIALSDSLKVEANKANKNIPIFLAHGSIDQVVNIEFAKDSLELLKSLGYSVDWNVYPMGHEVCLEEIQDIREFLLNNIN</sequence>
<name>A0A654KFY4_TAYEM</name>
<dbReference type="InterPro" id="IPR050565">
    <property type="entry name" value="LYPA1-2/EST-like"/>
</dbReference>
<dbReference type="Gene3D" id="3.40.50.1820">
    <property type="entry name" value="alpha/beta hydrolase"/>
    <property type="match status" value="1"/>
</dbReference>
<dbReference type="KEGG" id="teq:TEQUI_0400"/>
<dbReference type="SUPFAM" id="SSF53474">
    <property type="entry name" value="alpha/beta-Hydrolases"/>
    <property type="match status" value="1"/>
</dbReference>
<dbReference type="InterPro" id="IPR029058">
    <property type="entry name" value="AB_hydrolase_fold"/>
</dbReference>
<evidence type="ECO:0000256" key="1">
    <source>
        <dbReference type="ARBA" id="ARBA00006499"/>
    </source>
</evidence>
<comment type="similarity">
    <text evidence="1">Belongs to the AB hydrolase superfamily. AB hydrolase 2 family.</text>
</comment>
<dbReference type="AlphaFoldDB" id="A0A654KFY4"/>
<protein>
    <submittedName>
        <fullName evidence="4">Phospholipase/carboxylesterase family protein</fullName>
    </submittedName>
</protein>
<dbReference type="EMBL" id="CP002456">
    <property type="protein sequence ID" value="ADU91344.1"/>
    <property type="molecule type" value="Genomic_DNA"/>
</dbReference>
<dbReference type="PANTHER" id="PTHR10655:SF17">
    <property type="entry name" value="LYSOPHOSPHOLIPASE-LIKE PROTEIN 1"/>
    <property type="match status" value="1"/>
</dbReference>
<dbReference type="GO" id="GO:0016787">
    <property type="term" value="F:hydrolase activity"/>
    <property type="evidence" value="ECO:0007669"/>
    <property type="project" value="UniProtKB-KW"/>
</dbReference>
<proteinExistence type="inferred from homology"/>
<dbReference type="InterPro" id="IPR003140">
    <property type="entry name" value="PLipase/COase/thioEstase"/>
</dbReference>
<accession>A0A654KFY4</accession>
<evidence type="ECO:0000313" key="5">
    <source>
        <dbReference type="Proteomes" id="UP000007472"/>
    </source>
</evidence>